<dbReference type="VEuPathDB" id="FungiDB:NECHADRAFT_93865"/>
<dbReference type="GeneID" id="9668300"/>
<keyword evidence="3" id="KW-0560">Oxidoreductase</keyword>
<dbReference type="AlphaFoldDB" id="C7YSL6"/>
<gene>
    <name evidence="4" type="ORF">NECHADRAFT_93865</name>
</gene>
<dbReference type="OMA" id="WENTVVE"/>
<name>C7YSL6_FUSV7</name>
<evidence type="ECO:0000256" key="2">
    <source>
        <dbReference type="ARBA" id="ARBA00022857"/>
    </source>
</evidence>
<dbReference type="KEGG" id="nhe:NECHADRAFT_93865"/>
<dbReference type="Proteomes" id="UP000005206">
    <property type="component" value="Chromosome 5"/>
</dbReference>
<protein>
    <submittedName>
        <fullName evidence="4">Uncharacterized protein</fullName>
    </submittedName>
</protein>
<dbReference type="InterPro" id="IPR036291">
    <property type="entry name" value="NAD(P)-bd_dom_sf"/>
</dbReference>
<proteinExistence type="inferred from homology"/>
<dbReference type="eggNOG" id="KOG1208">
    <property type="taxonomic scope" value="Eukaryota"/>
</dbReference>
<evidence type="ECO:0000313" key="5">
    <source>
        <dbReference type="Proteomes" id="UP000005206"/>
    </source>
</evidence>
<evidence type="ECO:0000313" key="4">
    <source>
        <dbReference type="EMBL" id="EEU45264.1"/>
    </source>
</evidence>
<evidence type="ECO:0000256" key="1">
    <source>
        <dbReference type="ARBA" id="ARBA00006484"/>
    </source>
</evidence>
<dbReference type="RefSeq" id="XP_003050977.1">
    <property type="nucleotide sequence ID" value="XM_003050931.1"/>
</dbReference>
<dbReference type="GO" id="GO:0016491">
    <property type="term" value="F:oxidoreductase activity"/>
    <property type="evidence" value="ECO:0007669"/>
    <property type="project" value="UniProtKB-KW"/>
</dbReference>
<dbReference type="Pfam" id="PF00106">
    <property type="entry name" value="adh_short"/>
    <property type="match status" value="1"/>
</dbReference>
<evidence type="ECO:0000256" key="3">
    <source>
        <dbReference type="ARBA" id="ARBA00023002"/>
    </source>
</evidence>
<reference evidence="4 5" key="1">
    <citation type="journal article" date="2009" name="PLoS Genet.">
        <title>The genome of Nectria haematococca: contribution of supernumerary chromosomes to gene expansion.</title>
        <authorList>
            <person name="Coleman J.J."/>
            <person name="Rounsley S.D."/>
            <person name="Rodriguez-Carres M."/>
            <person name="Kuo A."/>
            <person name="Wasmann C.C."/>
            <person name="Grimwood J."/>
            <person name="Schmutz J."/>
            <person name="Taga M."/>
            <person name="White G.J."/>
            <person name="Zhou S."/>
            <person name="Schwartz D.C."/>
            <person name="Freitag M."/>
            <person name="Ma L.J."/>
            <person name="Danchin E.G."/>
            <person name="Henrissat B."/>
            <person name="Coutinho P.M."/>
            <person name="Nelson D.R."/>
            <person name="Straney D."/>
            <person name="Napoli C.A."/>
            <person name="Barker B.M."/>
            <person name="Gribskov M."/>
            <person name="Rep M."/>
            <person name="Kroken S."/>
            <person name="Molnar I."/>
            <person name="Rensing C."/>
            <person name="Kennell J.C."/>
            <person name="Zamora J."/>
            <person name="Farman M.L."/>
            <person name="Selker E.U."/>
            <person name="Salamov A."/>
            <person name="Shapiro H."/>
            <person name="Pangilinan J."/>
            <person name="Lindquist E."/>
            <person name="Lamers C."/>
            <person name="Grigoriev I.V."/>
            <person name="Geiser D.M."/>
            <person name="Covert S.F."/>
            <person name="Temporini E."/>
            <person name="Vanetten H.D."/>
        </authorList>
    </citation>
    <scope>NUCLEOTIDE SEQUENCE [LARGE SCALE GENOMIC DNA]</scope>
    <source>
        <strain evidence="5">ATCC MYA-4622 / CBS 123669 / FGSC 9596 / NRRL 45880 / 77-13-4</strain>
    </source>
</reference>
<dbReference type="OrthoDB" id="191139at2759"/>
<dbReference type="Gene3D" id="3.40.50.720">
    <property type="entry name" value="NAD(P)-binding Rossmann-like Domain"/>
    <property type="match status" value="2"/>
</dbReference>
<dbReference type="PRINTS" id="PR00081">
    <property type="entry name" value="GDHRDH"/>
</dbReference>
<comment type="similarity">
    <text evidence="1">Belongs to the short-chain dehydrogenases/reductases (SDR) family.</text>
</comment>
<sequence>MTAEQWNPAVDLPDLRGKVAVVTGAGTGIGFATVKQLARKGAKVYLTTRNKSKALQAKETLNKEPDVDPENQALLQPPMTAIMTNRPPVHNAAASTASRELVDGKYEPHMAANHMGVFLFTNRLLPLLKNASTSKDADVRIVNVSSTAQISLLPSHFKFNFDSTLCFRDPVTSYPWQWRFLGRFFFAFDMIRYAVSKAAVVLFTQDLQRRFDEQGLAITCIAVHPGEVFTEGLVSVNNFLVGAIARMAFVGAEQGAANSLFAAAATEVRENAEKYKGKFLVPVGKLEAPNPVAEDAAQVKEQEFPVPLFFI</sequence>
<dbReference type="InParanoid" id="C7YSL6"/>
<accession>C7YSL6</accession>
<keyword evidence="2" id="KW-0521">NADP</keyword>
<dbReference type="SUPFAM" id="SSF51735">
    <property type="entry name" value="NAD(P)-binding Rossmann-fold domains"/>
    <property type="match status" value="1"/>
</dbReference>
<dbReference type="HOGENOM" id="CLU_010194_44_6_1"/>
<organism evidence="4 5">
    <name type="scientific">Fusarium vanettenii (strain ATCC MYA-4622 / CBS 123669 / FGSC 9596 / NRRL 45880 / 77-13-4)</name>
    <name type="common">Fusarium solani subsp. pisi</name>
    <dbReference type="NCBI Taxonomy" id="660122"/>
    <lineage>
        <taxon>Eukaryota</taxon>
        <taxon>Fungi</taxon>
        <taxon>Dikarya</taxon>
        <taxon>Ascomycota</taxon>
        <taxon>Pezizomycotina</taxon>
        <taxon>Sordariomycetes</taxon>
        <taxon>Hypocreomycetidae</taxon>
        <taxon>Hypocreales</taxon>
        <taxon>Nectriaceae</taxon>
        <taxon>Fusarium</taxon>
        <taxon>Fusarium solani species complex</taxon>
        <taxon>Fusarium vanettenii</taxon>
    </lineage>
</organism>
<dbReference type="PANTHER" id="PTHR24320">
    <property type="entry name" value="RETINOL DEHYDROGENASE"/>
    <property type="match status" value="1"/>
</dbReference>
<dbReference type="PANTHER" id="PTHR24320:SF282">
    <property type="entry name" value="WW DOMAIN-CONTAINING OXIDOREDUCTASE"/>
    <property type="match status" value="1"/>
</dbReference>
<dbReference type="InterPro" id="IPR002347">
    <property type="entry name" value="SDR_fam"/>
</dbReference>
<dbReference type="STRING" id="660122.C7YSL6"/>
<keyword evidence="5" id="KW-1185">Reference proteome</keyword>
<dbReference type="EMBL" id="GG698899">
    <property type="protein sequence ID" value="EEU45264.1"/>
    <property type="molecule type" value="Genomic_DNA"/>
</dbReference>